<dbReference type="PANTHER" id="PTHR23292">
    <property type="entry name" value="LIPOPOLYSACCHARIDE-INDUCED TUMOR NECROSIS FACTOR-ALPHA FACTOR"/>
    <property type="match status" value="1"/>
</dbReference>
<dbReference type="STRING" id="133412.A0A1R1XNV7"/>
<evidence type="ECO:0000313" key="10">
    <source>
        <dbReference type="Proteomes" id="UP000187283"/>
    </source>
</evidence>
<organism evidence="9 10">
    <name type="scientific">Smittium culicis</name>
    <dbReference type="NCBI Taxonomy" id="133412"/>
    <lineage>
        <taxon>Eukaryota</taxon>
        <taxon>Fungi</taxon>
        <taxon>Fungi incertae sedis</taxon>
        <taxon>Zoopagomycota</taxon>
        <taxon>Kickxellomycotina</taxon>
        <taxon>Harpellomycetes</taxon>
        <taxon>Harpellales</taxon>
        <taxon>Legeriomycetaceae</taxon>
        <taxon>Smittium</taxon>
    </lineage>
</organism>
<comment type="similarity">
    <text evidence="2">Belongs to the CDIP1/LITAF family.</text>
</comment>
<feature type="compositionally biased region" description="Basic and acidic residues" evidence="6">
    <location>
        <begin position="7"/>
        <end position="21"/>
    </location>
</feature>
<dbReference type="PANTHER" id="PTHR23292:SF6">
    <property type="entry name" value="FI16602P1-RELATED"/>
    <property type="match status" value="1"/>
</dbReference>
<dbReference type="EMBL" id="LSSN01002382">
    <property type="protein sequence ID" value="OMJ16291.1"/>
    <property type="molecule type" value="Genomic_DNA"/>
</dbReference>
<keyword evidence="7" id="KW-0812">Transmembrane</keyword>
<dbReference type="SMART" id="SM00714">
    <property type="entry name" value="LITAF"/>
    <property type="match status" value="1"/>
</dbReference>
<reference evidence="9 10" key="1">
    <citation type="submission" date="2017-01" db="EMBL/GenBank/DDBJ databases">
        <authorList>
            <person name="Mah S.A."/>
            <person name="Swanson W.J."/>
            <person name="Moy G.W."/>
            <person name="Vacquier V.D."/>
        </authorList>
    </citation>
    <scope>NUCLEOTIDE SEQUENCE [LARGE SCALE GENOMIC DNA]</scope>
    <source>
        <strain evidence="9 10">GSMNP</strain>
    </source>
</reference>
<feature type="transmembrane region" description="Helical" evidence="7">
    <location>
        <begin position="140"/>
        <end position="160"/>
    </location>
</feature>
<keyword evidence="4" id="KW-0862">Zinc</keyword>
<proteinExistence type="inferred from homology"/>
<keyword evidence="10" id="KW-1185">Reference proteome</keyword>
<evidence type="ECO:0000256" key="4">
    <source>
        <dbReference type="ARBA" id="ARBA00022833"/>
    </source>
</evidence>
<evidence type="ECO:0000256" key="2">
    <source>
        <dbReference type="ARBA" id="ARBA00005975"/>
    </source>
</evidence>
<dbReference type="GO" id="GO:0008270">
    <property type="term" value="F:zinc ion binding"/>
    <property type="evidence" value="ECO:0007669"/>
    <property type="project" value="TreeGrafter"/>
</dbReference>
<keyword evidence="5 7" id="KW-0472">Membrane</keyword>
<comment type="caution">
    <text evidence="9">The sequence shown here is derived from an EMBL/GenBank/DDBJ whole genome shotgun (WGS) entry which is preliminary data.</text>
</comment>
<gene>
    <name evidence="9" type="ORF">AYI70_g6708</name>
</gene>
<feature type="domain" description="LITAF" evidence="8">
    <location>
        <begin position="100"/>
        <end position="182"/>
    </location>
</feature>
<evidence type="ECO:0000256" key="7">
    <source>
        <dbReference type="SAM" id="Phobius"/>
    </source>
</evidence>
<dbReference type="Pfam" id="PF10601">
    <property type="entry name" value="zf-LITAF-like"/>
    <property type="match status" value="1"/>
</dbReference>
<dbReference type="InterPro" id="IPR006629">
    <property type="entry name" value="LITAF"/>
</dbReference>
<keyword evidence="7" id="KW-1133">Transmembrane helix</keyword>
<evidence type="ECO:0000256" key="1">
    <source>
        <dbReference type="ARBA" id="ARBA00004170"/>
    </source>
</evidence>
<keyword evidence="3" id="KW-0479">Metal-binding</keyword>
<name>A0A1R1XNV7_9FUNG</name>
<dbReference type="PROSITE" id="PS51837">
    <property type="entry name" value="LITAF"/>
    <property type="match status" value="1"/>
</dbReference>
<comment type="subcellular location">
    <subcellularLocation>
        <location evidence="1">Membrane</location>
        <topology evidence="1">Peripheral membrane protein</topology>
    </subcellularLocation>
</comment>
<evidence type="ECO:0000256" key="5">
    <source>
        <dbReference type="ARBA" id="ARBA00023136"/>
    </source>
</evidence>
<dbReference type="Proteomes" id="UP000187283">
    <property type="component" value="Unassembled WGS sequence"/>
</dbReference>
<dbReference type="OrthoDB" id="5599753at2759"/>
<feature type="region of interest" description="Disordered" evidence="6">
    <location>
        <begin position="1"/>
        <end position="26"/>
    </location>
</feature>
<sequence>MMTNNVTKDKSDFIKGNEHNSNDNQTATSYRNIQDAYPQNINQENELNASLNPKFNNTSAIHNNNSEAPLPQYHQHSFEKTDSASNFASAQAENSKIVSHHPANDVNFIKASGIPANITCPVCKHNVVTIIKRKNGKNTWIAVLGVGLIFWPLMWVPLLIKSLKKKVHICPNCKCDLGNKIHIQLNQAAS</sequence>
<protein>
    <recommendedName>
        <fullName evidence="8">LITAF domain-containing protein</fullName>
    </recommendedName>
</protein>
<dbReference type="AlphaFoldDB" id="A0A1R1XNV7"/>
<evidence type="ECO:0000259" key="8">
    <source>
        <dbReference type="PROSITE" id="PS51837"/>
    </source>
</evidence>
<dbReference type="GO" id="GO:0016020">
    <property type="term" value="C:membrane"/>
    <property type="evidence" value="ECO:0007669"/>
    <property type="project" value="UniProtKB-SubCell"/>
</dbReference>
<dbReference type="InterPro" id="IPR037519">
    <property type="entry name" value="LITAF_fam"/>
</dbReference>
<accession>A0A1R1XNV7</accession>
<evidence type="ECO:0000313" key="9">
    <source>
        <dbReference type="EMBL" id="OMJ16291.1"/>
    </source>
</evidence>
<evidence type="ECO:0000256" key="3">
    <source>
        <dbReference type="ARBA" id="ARBA00022723"/>
    </source>
</evidence>
<evidence type="ECO:0000256" key="6">
    <source>
        <dbReference type="SAM" id="MobiDB-lite"/>
    </source>
</evidence>